<dbReference type="Pfam" id="PF00443">
    <property type="entry name" value="UCH"/>
    <property type="match status" value="1"/>
</dbReference>
<feature type="region of interest" description="Disordered" evidence="16">
    <location>
        <begin position="2402"/>
        <end position="2476"/>
    </location>
</feature>
<dbReference type="PROSITE" id="PS51194">
    <property type="entry name" value="HELICASE_CTER"/>
    <property type="match status" value="1"/>
</dbReference>
<dbReference type="InterPro" id="IPR046931">
    <property type="entry name" value="HTH_61"/>
</dbReference>
<dbReference type="Pfam" id="PF20470">
    <property type="entry name" value="HTH_61"/>
    <property type="match status" value="1"/>
</dbReference>
<evidence type="ECO:0000256" key="14">
    <source>
        <dbReference type="ARBA" id="ARBA00049244"/>
    </source>
</evidence>
<dbReference type="GO" id="GO:0005634">
    <property type="term" value="C:nucleus"/>
    <property type="evidence" value="ECO:0007669"/>
    <property type="project" value="UniProtKB-SubCell"/>
</dbReference>
<dbReference type="SMART" id="SM00487">
    <property type="entry name" value="DEXDc"/>
    <property type="match status" value="1"/>
</dbReference>
<keyword evidence="6" id="KW-0548">Nucleotidyltransferase</keyword>
<dbReference type="InterPro" id="IPR012337">
    <property type="entry name" value="RNaseH-like_sf"/>
</dbReference>
<evidence type="ECO:0000259" key="20">
    <source>
        <dbReference type="PROSITE" id="PS51194"/>
    </source>
</evidence>
<dbReference type="EMBL" id="NEDP02000875">
    <property type="protein sequence ID" value="OWF54792.1"/>
    <property type="molecule type" value="Genomic_DNA"/>
</dbReference>
<evidence type="ECO:0000256" key="15">
    <source>
        <dbReference type="ARBA" id="ARBA00074669"/>
    </source>
</evidence>
<keyword evidence="22" id="KW-1185">Reference proteome</keyword>
<dbReference type="PROSITE" id="PS00447">
    <property type="entry name" value="DNA_POLYMERASE_A"/>
    <property type="match status" value="1"/>
</dbReference>
<feature type="region of interest" description="Disordered" evidence="16">
    <location>
        <begin position="1451"/>
        <end position="1532"/>
    </location>
</feature>
<feature type="region of interest" description="Disordered" evidence="16">
    <location>
        <begin position="560"/>
        <end position="612"/>
    </location>
</feature>
<dbReference type="GO" id="GO:0003887">
    <property type="term" value="F:DNA-directed DNA polymerase activity"/>
    <property type="evidence" value="ECO:0007669"/>
    <property type="project" value="UniProtKB-KW"/>
</dbReference>
<evidence type="ECO:0000313" key="21">
    <source>
        <dbReference type="EMBL" id="OWF54792.1"/>
    </source>
</evidence>
<evidence type="ECO:0000256" key="5">
    <source>
        <dbReference type="ARBA" id="ARBA00022679"/>
    </source>
</evidence>
<feature type="compositionally biased region" description="Polar residues" evidence="16">
    <location>
        <begin position="2402"/>
        <end position="2434"/>
    </location>
</feature>
<feature type="compositionally biased region" description="Polar residues" evidence="16">
    <location>
        <begin position="3760"/>
        <end position="3903"/>
    </location>
</feature>
<feature type="compositionally biased region" description="Polar residues" evidence="16">
    <location>
        <begin position="1479"/>
        <end position="1496"/>
    </location>
</feature>
<evidence type="ECO:0000256" key="12">
    <source>
        <dbReference type="ARBA" id="ARBA00023204"/>
    </source>
</evidence>
<feature type="region of interest" description="Disordered" evidence="16">
    <location>
        <begin position="2114"/>
        <end position="2248"/>
    </location>
</feature>
<dbReference type="PROSITE" id="PS00972">
    <property type="entry name" value="USP_1"/>
    <property type="match status" value="1"/>
</dbReference>
<keyword evidence="17" id="KW-0812">Transmembrane</keyword>
<evidence type="ECO:0000256" key="4">
    <source>
        <dbReference type="ARBA" id="ARBA00012417"/>
    </source>
</evidence>
<dbReference type="InterPro" id="IPR001098">
    <property type="entry name" value="DNA-dir_DNA_pol_A_palm_dom"/>
</dbReference>
<dbReference type="InterPro" id="IPR048960">
    <property type="entry name" value="POLQ-like_helical"/>
</dbReference>
<dbReference type="Gene3D" id="3.40.50.300">
    <property type="entry name" value="P-loop containing nucleotide triphosphate hydrolases"/>
    <property type="match status" value="2"/>
</dbReference>
<feature type="region of interest" description="Disordered" evidence="16">
    <location>
        <begin position="3760"/>
        <end position="3985"/>
    </location>
</feature>
<feature type="compositionally biased region" description="Polar residues" evidence="16">
    <location>
        <begin position="2114"/>
        <end position="2169"/>
    </location>
</feature>
<dbReference type="CDD" id="cd18795">
    <property type="entry name" value="SF2_C_Ski2"/>
    <property type="match status" value="1"/>
</dbReference>
<dbReference type="GO" id="GO:0006261">
    <property type="term" value="P:DNA-templated DNA replication"/>
    <property type="evidence" value="ECO:0007669"/>
    <property type="project" value="InterPro"/>
</dbReference>
<feature type="domain" description="Helicase C-terminal" evidence="20">
    <location>
        <begin position="882"/>
        <end position="1092"/>
    </location>
</feature>
<dbReference type="InterPro" id="IPR038765">
    <property type="entry name" value="Papain-like_cys_pep_sf"/>
</dbReference>
<feature type="domain" description="Helicase ATP-binding" evidence="19">
    <location>
        <begin position="654"/>
        <end position="842"/>
    </location>
</feature>
<dbReference type="CDD" id="cd08638">
    <property type="entry name" value="DNA_pol_A_theta"/>
    <property type="match status" value="1"/>
</dbReference>
<dbReference type="SMART" id="SM00482">
    <property type="entry name" value="POLAc"/>
    <property type="match status" value="1"/>
</dbReference>
<keyword evidence="17" id="KW-0472">Membrane</keyword>
<reference evidence="21 22" key="1">
    <citation type="journal article" date="2017" name="Nat. Ecol. Evol.">
        <title>Scallop genome provides insights into evolution of bilaterian karyotype and development.</title>
        <authorList>
            <person name="Wang S."/>
            <person name="Zhang J."/>
            <person name="Jiao W."/>
            <person name="Li J."/>
            <person name="Xun X."/>
            <person name="Sun Y."/>
            <person name="Guo X."/>
            <person name="Huan P."/>
            <person name="Dong B."/>
            <person name="Zhang L."/>
            <person name="Hu X."/>
            <person name="Sun X."/>
            <person name="Wang J."/>
            <person name="Zhao C."/>
            <person name="Wang Y."/>
            <person name="Wang D."/>
            <person name="Huang X."/>
            <person name="Wang R."/>
            <person name="Lv J."/>
            <person name="Li Y."/>
            <person name="Zhang Z."/>
            <person name="Liu B."/>
            <person name="Lu W."/>
            <person name="Hui Y."/>
            <person name="Liang J."/>
            <person name="Zhou Z."/>
            <person name="Hou R."/>
            <person name="Li X."/>
            <person name="Liu Y."/>
            <person name="Li H."/>
            <person name="Ning X."/>
            <person name="Lin Y."/>
            <person name="Zhao L."/>
            <person name="Xing Q."/>
            <person name="Dou J."/>
            <person name="Li Y."/>
            <person name="Mao J."/>
            <person name="Guo H."/>
            <person name="Dou H."/>
            <person name="Li T."/>
            <person name="Mu C."/>
            <person name="Jiang W."/>
            <person name="Fu Q."/>
            <person name="Fu X."/>
            <person name="Miao Y."/>
            <person name="Liu J."/>
            <person name="Yu Q."/>
            <person name="Li R."/>
            <person name="Liao H."/>
            <person name="Li X."/>
            <person name="Kong Y."/>
            <person name="Jiang Z."/>
            <person name="Chourrout D."/>
            <person name="Li R."/>
            <person name="Bao Z."/>
        </authorList>
    </citation>
    <scope>NUCLEOTIDE SEQUENCE [LARGE SCALE GENOMIC DNA]</scope>
    <source>
        <strain evidence="21 22">PY_sf001</strain>
    </source>
</reference>
<dbReference type="EC" id="2.7.7.7" evidence="4"/>
<dbReference type="PROSITE" id="PS50235">
    <property type="entry name" value="USP_3"/>
    <property type="match status" value="1"/>
</dbReference>
<keyword evidence="8" id="KW-0227">DNA damage</keyword>
<keyword evidence="10" id="KW-0067">ATP-binding</keyword>
<feature type="compositionally biased region" description="Polar residues" evidence="16">
    <location>
        <begin position="2212"/>
        <end position="2241"/>
    </location>
</feature>
<proteinExistence type="inferred from homology"/>
<dbReference type="SUPFAM" id="SSF52540">
    <property type="entry name" value="P-loop containing nucleoside triphosphate hydrolases"/>
    <property type="match status" value="1"/>
</dbReference>
<feature type="region of interest" description="Disordered" evidence="16">
    <location>
        <begin position="260"/>
        <end position="341"/>
    </location>
</feature>
<dbReference type="PANTHER" id="PTHR10133">
    <property type="entry name" value="DNA POLYMERASE I"/>
    <property type="match status" value="1"/>
</dbReference>
<evidence type="ECO:0000256" key="2">
    <source>
        <dbReference type="ARBA" id="ARBA00004123"/>
    </source>
</evidence>
<comment type="catalytic activity">
    <reaction evidence="14">
        <text>DNA(n) + a 2'-deoxyribonucleoside 5'-triphosphate = DNA(n+1) + diphosphate</text>
        <dbReference type="Rhea" id="RHEA:22508"/>
        <dbReference type="Rhea" id="RHEA-COMP:17339"/>
        <dbReference type="Rhea" id="RHEA-COMP:17340"/>
        <dbReference type="ChEBI" id="CHEBI:33019"/>
        <dbReference type="ChEBI" id="CHEBI:61560"/>
        <dbReference type="ChEBI" id="CHEBI:173112"/>
        <dbReference type="EC" id="2.7.7.7"/>
    </reaction>
</comment>
<dbReference type="Pfam" id="PF00271">
    <property type="entry name" value="Helicase_C"/>
    <property type="match status" value="1"/>
</dbReference>
<dbReference type="GO" id="GO:0016579">
    <property type="term" value="P:protein deubiquitination"/>
    <property type="evidence" value="ECO:0007669"/>
    <property type="project" value="InterPro"/>
</dbReference>
<evidence type="ECO:0000259" key="18">
    <source>
        <dbReference type="PROSITE" id="PS50235"/>
    </source>
</evidence>
<feature type="domain" description="USP" evidence="18">
    <location>
        <begin position="3492"/>
        <end position="4227"/>
    </location>
</feature>
<keyword evidence="17" id="KW-1133">Transmembrane helix</keyword>
<dbReference type="CDD" id="cd18026">
    <property type="entry name" value="DEXHc_POLQ-like"/>
    <property type="match status" value="1"/>
</dbReference>
<feature type="transmembrane region" description="Helical" evidence="17">
    <location>
        <begin position="3405"/>
        <end position="3423"/>
    </location>
</feature>
<dbReference type="InterPro" id="IPR027417">
    <property type="entry name" value="P-loop_NTPase"/>
</dbReference>
<dbReference type="GO" id="GO:0097681">
    <property type="term" value="P:double-strand break repair via alternative nonhomologous end joining"/>
    <property type="evidence" value="ECO:0007669"/>
    <property type="project" value="TreeGrafter"/>
</dbReference>
<dbReference type="PRINTS" id="PR00868">
    <property type="entry name" value="DNAPOLI"/>
</dbReference>
<comment type="caution">
    <text evidence="21">The sequence shown here is derived from an EMBL/GenBank/DDBJ whole genome shotgun (WGS) entry which is preliminary data.</text>
</comment>
<evidence type="ECO:0000256" key="16">
    <source>
        <dbReference type="SAM" id="MobiDB-lite"/>
    </source>
</evidence>
<dbReference type="SUPFAM" id="SSF56672">
    <property type="entry name" value="DNA/RNA polymerases"/>
    <property type="match status" value="1"/>
</dbReference>
<feature type="compositionally biased region" description="Low complexity" evidence="16">
    <location>
        <begin position="1849"/>
        <end position="1862"/>
    </location>
</feature>
<feature type="compositionally biased region" description="Basic and acidic residues" evidence="16">
    <location>
        <begin position="3699"/>
        <end position="3724"/>
    </location>
</feature>
<dbReference type="PROSITE" id="PS51192">
    <property type="entry name" value="HELICASE_ATP_BIND_1"/>
    <property type="match status" value="1"/>
</dbReference>
<evidence type="ECO:0000256" key="9">
    <source>
        <dbReference type="ARBA" id="ARBA00022801"/>
    </source>
</evidence>
<evidence type="ECO:0000256" key="11">
    <source>
        <dbReference type="ARBA" id="ARBA00022932"/>
    </source>
</evidence>
<keyword evidence="5" id="KW-0808">Transferase</keyword>
<dbReference type="InterPro" id="IPR001650">
    <property type="entry name" value="Helicase_C-like"/>
</dbReference>
<dbReference type="OrthoDB" id="292964at2759"/>
<dbReference type="FunFam" id="3.40.50.300:FF:000885">
    <property type="entry name" value="DNA polymerase theta"/>
    <property type="match status" value="1"/>
</dbReference>
<comment type="similarity">
    <text evidence="3">Belongs to the DNA polymerase type-A family.</text>
</comment>
<dbReference type="Gene3D" id="1.20.1060.10">
    <property type="entry name" value="Taq DNA Polymerase, Chain T, domain 4"/>
    <property type="match status" value="1"/>
</dbReference>
<feature type="compositionally biased region" description="Basic and acidic residues" evidence="16">
    <location>
        <begin position="1931"/>
        <end position="1964"/>
    </location>
</feature>
<keyword evidence="9" id="KW-0378">Hydrolase</keyword>
<sequence>MATRGDGHAVRMATRGDGHAVRMASRGDGHAVCRKRLGRLPVNTQSTAGREWKSVSNNADGRSIYRATKKDGKHQFQQEKTVPMASKSSFSLSLCSEFDTEMVDIVEQMEKEQQGSGVPSCKRKVTPDRSVPKTDAKSQQNVGKEGQVFPQTSLEKRNTTGEHRKITPKPNTALNKRSAPSGKANKKMSAVNDHNISWQSPQEASTPNLTHTQGVSKRPRVSDRTTPHVQTQLFKSLFTIPSPMCGLETSLNLGVDSQKENSVDNIRNGKSNFCETPRRSLRGKRTESLCTGSEAPGDNQGLHQKMPKKNSTEGTAGKGDRSRRNIQSSHVPDTGTRDQWSCENSIKSLDRPMLVEDSQSPETKQGCAPEIQTAISKQADIGPVTSDVISNKKTSNQGPVSCDVISNQGSVSCDVISNNKISNQGSVSCDVISNNKISNQGSVSCDVISNNKISNQGSVSCDVISNNKISNQGSVSCDVISNNKISNQGSVSCDVISNNKISNQGSVSCDVISNNKISNQGSVSCDVISNQGSVPCDVISNNKISNQGLVSCDVISNNKTSKAGPKASDVKSNEKTNNLGPESSDVDTNKKTSNTPDLTGIALKTKTKSGTEMSTEGTDRLVLANWGLPDTVLNQYHKRGITTMFDWQAECLCTENVLAGGNLVYSAPTSAGKTMVAELLVLKRIVETKKKAIIILPFVSVTREKMFYLQELYQDAGIRVNGFMGSHSPPGGLSSVDVAVCTIEKGNGLVNRMLEENSLDQLGIIVVDELHLVGDPHRGYLLELLLTKICYVIRKEQARATVNQKGVSEVIHNPIQIVGMSATLPNLDLLASWLNAKMFITDFRPVPLTETIKLGTAIYDSSMSKMRDVDLTRTFKGDDDHVIPLCLETLTNGHSVLIFCPSKNWCEKLCESIAREFYNILKKDMAARNSTEFNALPLNKTALSDVVEQLRRTPVGLDSTLGRTVYYGVAYHHAGLTFDERDIVEGGFRQGILKVLIATSTLSSGVNLPARRVIIRSPVVHAGKMIDFLTYKQMIGRAGRKGVDTEGESILICKANEKSKAVTLVSSTLPPVHSCLLKDEGQQLSSSLKRAILEIVVSGVASCPKDVVTYISCTMLAASLPPDDQQATTIIHNCITFLQENEFVTLQKSTETDGWEEERFHPSQLGSAVLASSMSPDQGLLVFTELQKARQCFVLENELHIIYLVTPIYTLDLGDKIDWYQFYCMWEKLTPDMKRVAELVGVREGFLARAVQGRLPTKTVAQARAVAAHRRFYTTLILHDLVHEVPIIEVARHYNCNKGQLQSLQQSAATFAGMVTVFCARLGWHNLELILSQFQHRLTFGVQRELCDLVRLTLLNGQRARVLFNAGFHTVASLVSAAPADVEAVLKSSSPFQSNKKQENETEWEAEQRRKSRCIWLTGRKGVTEEEAALAIIAEAKSVIQEELGGLGIQWRDNQELESGERGAGSSDNDTEQGDGGTQPINKSVDNSSDTNTRVQIDSRNSQSNINISNHSDRSVIIGPGRGGRTTRPRTKYRRSINRSNISLTSKGNGSPIQHQSVKVSPQCRDQHKTMDLQVIVSPPGKAVIRSRSKPISIQGHLKDSAIEKVVTSRNSICALTNNQVGHISNGASQMKSVIGNSVYELRSTTPSVDSDDDENSIKHVTVSQSEPYDCGQRTISVSDDRFKPSMGGSVNIQHSMKTTSKTVISQKEQDSTKTLPNPVVVEVDIHAGTSVSSCTETLGSVGTGKQSTSPIKFDQIIDDMSFTFDDSFGLSGLTGKEVKGPEKADKAQMNDLDTINNEIVCTESPQLGDGDCDEGVDSIEVPSQVGGRSDSGEKNTKVKNSVTFYPGSSASNATTTTADSVSAHKHSRDIQNTQNEFADSFELDTQTDFMMRNVSETRGCKNESLTTRSVHKGDNSPPLYSEDLASGEMLEGRKPDRKSDRKMCNRDVEDSHSNNGRDRKEQMSETANAVNIGHVSRQKDSIQSSYIQNPVIVHKKVSVIDCIQGPLTDNSLHDVSMELIAASNFDDRRFGYAEEDAFELTGNEISNSSYGDLRIVPPNVVRNTSPVQRTRKGAPPQGQLTQDLVLALEMSDSFSCTAALAVEVEQSSKNCIGSGVNNSDSKPMGSGVNNSDSKPMGSGVNNSDSKPMGSGVNNSDSKPMGSGVNNSDLKPMGSGFNKSDSKPMGSGVNKSDSKPMGSGVNNSDLKPVRSGVNNSDSKPMGSGVNNSDSKPMGSRVNNSDLKPMGSGFNNSDLKPMGSGVSNIDSKPIGSGVSNSDPKCTGSGVRNNDLKTKRTVASNCVPKSNGVRIKDRKPESVQCESVDVVQICDRENEIDSMDESLTISMVEKALEINMVENTEKDMFNGYTQTVPNNTENNNPQLDTVVKPVAFLKTRCETAGVSSCTDKNTSVEQNKINKLSNAQPTHQKKSVSITSSHKHLSPGTLNFLNSMCESGSVSNGTNNRKPTGSVQSEKKSASITNNICLSSDAGLEDSVRITRSARKRRSTEKGEADKSKKQVTSGSGEKEDSIQNLSTNSDCLPPTPPPTNCMSPHMSLRKVTPLKPRTPRRGKASQKLDLCVGTRKPNSSKDSDLHPCDPPNVVYEERLPVIDPNDSGIPCTQASFTIVDVCADRRLFDTFIKEWATKSYYTLSVACENRPLTPVAGGGIGGNFGAPGSRDKGGVVDGLEVEGAELVVVGVAICWENRDAYYVALTKENSDCDLDDSLTPPPMDTSITIETRLSGLQSVLEQGVCGEELVNIAMFDVKASYCVLVRSCGIAPRGRFQDPKVACWLMDPGAKEKNLHRMVTNYLPTEVPLLEGIGGGVGFSSLGMTPQNPGSGRFRATTEAVLTLHLMDYLRACLHKEGLHQAFQRVEMPSIVTLARMQLNGFGFSEVECESQQSVMTAKLTALEEQAYQLAGHPFSLTSTEDVAQVLFIELQLPPNGDPSSVGQVQLPRKAPATRRGHQKPQFSTSKEVLEKLKKLHDLPGLVLEWRRISNALTKVVFPLQKEKVHVSHLNMHRIFSDCQVHTATGRVSMADPNLQNIPKDFEISLPDVIGESPPVNQTELRQTKVARGKGGNSRLRYFTGGPRQSVSAGNSGASWAVSMRHAFIPFTGGAILAADYSQLELRMIAHLSGDVKLTRILNRDGDVFKMIAAQWKSVSIEHVTPQQRQQAKQVCYGMVYGIGPKALGEQLEVDQNEAAVFIETFKSRYPGMRTFLRKSVETCREKGYVETILGRRRYLPSIRDTNPHARAHAERQAVNTTVQGSAADLVKKAMNRIDVRLSDVFPECSLAHRQKPTVRGTYGKNRANGVYKAPSGGYLVLQLHDELIYEVSCADVTEAAKIIKHEMEHAMTMSVLMPVKLPLELSYAIAIVPLMTFPLTRWLLTVLNLCKRKGERWKRNCLKSLCFAYPLIGVGFALLRKLELVLLPLNKYIGGRCNRQNLISFCCCFGLPIGCKLLQKLWSLKDVLGGGKQEKKHRPTDRTWRLPNGIPNIGNTCFMNAVIQVLCVTPNFRKQLQRATEQTKDCSLISPLSKTIQSWLPVPPTLIKWPVGQLRRVPSKMYRLLFKVPPTQLDQSLLALVYAVQFESQVPTTLPQAVIDSLTQIDEKFEGNKQQDSYEFYNKVLGELEDLSEEKSRVHATGTDTEKLMKTSPISRLYGGVFCNIYRYNTCEHVDLVFQRFTSIPVQILPTSQNPKHELVRHEDGTDNDHSNMQRNKEEAGMQTQWSPVEQQADIQTNMSSVEQQVDIQTNLSPVEQKADTQTNTSQVEQKADTQTNTSPVEQKADTQTNTSQVKQKADTQTNTSQVEQKADTQTHTSQVEQKADIQTHTSQIEQKADTQTNMSQVEQKADIQTHTPQVEQKADIQTHTSQVEQKADIQTHTSKVGQKADTQTHTSQVEQKADIQTHTSHVEHKADIQTSVSQVEQKADIQTSMSRVEQKADIQTNLSPKSMSPQKQEDDTTQDSSNQKDRNDQQQGSGDTCSEYTCYTDSRPHCSHSSLKHQPQGTTDLEGGLTLWTDVNKIDELSCKTCGNRDPATYSWSRILLVALPPVLVLQFNRFQRDFDGSLKKMNRRLSYPEYLDAAPFCSSALTFLNDKSGSDTEPDTMYRLYGVVCHVGSIHGGHYTAHVRTTGHREDAMEKKFLSNEWRDPESFVDEILNFWKEMEQHDSKLDEQQLVEVSAPESTNETNDTWYTFNDTMVTECTLETVLGERNAYILMYERVIKQ</sequence>
<dbReference type="CDD" id="cd02257">
    <property type="entry name" value="Peptidase_C19"/>
    <property type="match status" value="2"/>
</dbReference>
<dbReference type="InterPro" id="IPR014001">
    <property type="entry name" value="Helicase_ATP-bd"/>
</dbReference>
<dbReference type="InterPro" id="IPR036397">
    <property type="entry name" value="RNaseH_sf"/>
</dbReference>
<feature type="compositionally biased region" description="Basic and acidic residues" evidence="16">
    <location>
        <begin position="154"/>
        <end position="165"/>
    </location>
</feature>
<accession>A0A210R1C1</accession>
<dbReference type="InterPro" id="IPR043502">
    <property type="entry name" value="DNA/RNA_pol_sf"/>
</dbReference>
<dbReference type="SUPFAM" id="SSF54001">
    <property type="entry name" value="Cysteine proteinases"/>
    <property type="match status" value="1"/>
</dbReference>
<feature type="compositionally biased region" description="Polar residues" evidence="16">
    <location>
        <begin position="325"/>
        <end position="341"/>
    </location>
</feature>
<dbReference type="Pfam" id="PF00476">
    <property type="entry name" value="DNA_pol_A"/>
    <property type="match status" value="1"/>
</dbReference>
<dbReference type="Proteomes" id="UP000242188">
    <property type="component" value="Unassembled WGS sequence"/>
</dbReference>
<evidence type="ECO:0000256" key="10">
    <source>
        <dbReference type="ARBA" id="ARBA00022840"/>
    </source>
</evidence>
<dbReference type="Gene3D" id="3.30.420.10">
    <property type="entry name" value="Ribonuclease H-like superfamily/Ribonuclease H"/>
    <property type="match status" value="1"/>
</dbReference>
<feature type="compositionally biased region" description="Polar residues" evidence="16">
    <location>
        <begin position="263"/>
        <end position="274"/>
    </location>
</feature>
<feature type="region of interest" description="Disordered" evidence="16">
    <location>
        <begin position="2269"/>
        <end position="2288"/>
    </location>
</feature>
<dbReference type="PROSITE" id="PS00973">
    <property type="entry name" value="USP_2"/>
    <property type="match status" value="1"/>
</dbReference>
<dbReference type="Gene3D" id="3.30.70.370">
    <property type="match status" value="1"/>
</dbReference>
<dbReference type="Pfam" id="PF21099">
    <property type="entry name" value="POLQ_helical"/>
    <property type="match status" value="1"/>
</dbReference>
<keyword evidence="13" id="KW-0539">Nucleus</keyword>
<evidence type="ECO:0000259" key="19">
    <source>
        <dbReference type="PROSITE" id="PS51192"/>
    </source>
</evidence>
<protein>
    <recommendedName>
        <fullName evidence="15">DNA polymerase theta</fullName>
        <ecNumber evidence="4">2.7.7.7</ecNumber>
    </recommendedName>
</protein>
<feature type="transmembrane region" description="Helical" evidence="17">
    <location>
        <begin position="3369"/>
        <end position="3393"/>
    </location>
</feature>
<keyword evidence="7" id="KW-0547">Nucleotide-binding</keyword>
<dbReference type="Gene3D" id="1.10.3380.20">
    <property type="match status" value="1"/>
</dbReference>
<feature type="region of interest" description="Disordered" evidence="16">
    <location>
        <begin position="2945"/>
        <end position="2969"/>
    </location>
</feature>
<dbReference type="InterPro" id="IPR028889">
    <property type="entry name" value="USP"/>
</dbReference>
<evidence type="ECO:0000256" key="7">
    <source>
        <dbReference type="ARBA" id="ARBA00022741"/>
    </source>
</evidence>
<keyword evidence="11" id="KW-0239">DNA-directed DNA polymerase</keyword>
<dbReference type="GO" id="GO:0005524">
    <property type="term" value="F:ATP binding"/>
    <property type="evidence" value="ECO:0007669"/>
    <property type="project" value="UniProtKB-KW"/>
</dbReference>
<keyword evidence="12" id="KW-0234">DNA repair</keyword>
<feature type="compositionally biased region" description="Basic and acidic residues" evidence="16">
    <location>
        <begin position="125"/>
        <end position="136"/>
    </location>
</feature>
<feature type="region of interest" description="Disordered" evidence="16">
    <location>
        <begin position="1901"/>
        <end position="1966"/>
    </location>
</feature>
<feature type="region of interest" description="Disordered" evidence="16">
    <location>
        <begin position="1819"/>
        <end position="1870"/>
    </location>
</feature>
<dbReference type="SMART" id="SM00490">
    <property type="entry name" value="HELICc"/>
    <property type="match status" value="1"/>
</dbReference>
<evidence type="ECO:0000256" key="6">
    <source>
        <dbReference type="ARBA" id="ARBA00022695"/>
    </source>
</evidence>
<dbReference type="PANTHER" id="PTHR10133:SF62">
    <property type="entry name" value="DNA POLYMERASE THETA"/>
    <property type="match status" value="1"/>
</dbReference>
<feature type="compositionally biased region" description="Low complexity" evidence="16">
    <location>
        <begin position="1498"/>
        <end position="1510"/>
    </location>
</feature>
<dbReference type="FunFam" id="1.20.1060.10:FF:000002">
    <property type="entry name" value="Polymerase (DNA directed), theta"/>
    <property type="match status" value="1"/>
</dbReference>
<feature type="compositionally biased region" description="Basic and acidic residues" evidence="16">
    <location>
        <begin position="2506"/>
        <end position="2515"/>
    </location>
</feature>
<feature type="compositionally biased region" description="Basic and acidic residues" evidence="16">
    <location>
        <begin position="3904"/>
        <end position="3920"/>
    </location>
</feature>
<dbReference type="STRING" id="6573.A0A210R1C1"/>
<feature type="region of interest" description="Disordered" evidence="16">
    <location>
        <begin position="3697"/>
        <end position="3732"/>
    </location>
</feature>
<dbReference type="FunFam" id="1.10.150.20:FF:000002">
    <property type="entry name" value="DNA polymerase I"/>
    <property type="match status" value="1"/>
</dbReference>
<dbReference type="InterPro" id="IPR002298">
    <property type="entry name" value="DNA_polymerase_A"/>
</dbReference>
<evidence type="ECO:0000256" key="8">
    <source>
        <dbReference type="ARBA" id="ARBA00022763"/>
    </source>
</evidence>
<dbReference type="Pfam" id="PF00270">
    <property type="entry name" value="DEAD"/>
    <property type="match status" value="1"/>
</dbReference>
<comment type="subcellular location">
    <subcellularLocation>
        <location evidence="2">Nucleus</location>
    </subcellularLocation>
</comment>
<dbReference type="Gene3D" id="1.10.150.20">
    <property type="entry name" value="5' to 3' exonuclease, C-terminal subdomain"/>
    <property type="match status" value="1"/>
</dbReference>
<evidence type="ECO:0000256" key="1">
    <source>
        <dbReference type="ARBA" id="ARBA00001946"/>
    </source>
</evidence>
<evidence type="ECO:0000256" key="17">
    <source>
        <dbReference type="SAM" id="Phobius"/>
    </source>
</evidence>
<evidence type="ECO:0000313" key="22">
    <source>
        <dbReference type="Proteomes" id="UP000242188"/>
    </source>
</evidence>
<dbReference type="Gene3D" id="3.90.70.10">
    <property type="entry name" value="Cysteine proteinases"/>
    <property type="match status" value="2"/>
</dbReference>
<evidence type="ECO:0000256" key="13">
    <source>
        <dbReference type="ARBA" id="ARBA00023242"/>
    </source>
</evidence>
<feature type="compositionally biased region" description="Polar residues" evidence="16">
    <location>
        <begin position="2442"/>
        <end position="2476"/>
    </location>
</feature>
<feature type="compositionally biased region" description="Polar residues" evidence="16">
    <location>
        <begin position="3921"/>
        <end position="3959"/>
    </location>
</feature>
<dbReference type="FunFam" id="1.10.3380.20:FF:000001">
    <property type="entry name" value="DNA polymerase theta"/>
    <property type="match status" value="1"/>
</dbReference>
<feature type="region of interest" description="Disordered" evidence="16">
    <location>
        <begin position="110"/>
        <end position="227"/>
    </location>
</feature>
<dbReference type="InterPro" id="IPR001394">
    <property type="entry name" value="Peptidase_C19_UCH"/>
</dbReference>
<comment type="cofactor">
    <cofactor evidence="1">
        <name>Mg(2+)</name>
        <dbReference type="ChEBI" id="CHEBI:18420"/>
    </cofactor>
</comment>
<dbReference type="InterPro" id="IPR018200">
    <property type="entry name" value="USP_CS"/>
</dbReference>
<dbReference type="SUPFAM" id="SSF53098">
    <property type="entry name" value="Ribonuclease H-like"/>
    <property type="match status" value="1"/>
</dbReference>
<dbReference type="InterPro" id="IPR011545">
    <property type="entry name" value="DEAD/DEAH_box_helicase_dom"/>
</dbReference>
<feature type="region of interest" description="Disordered" evidence="16">
    <location>
        <begin position="2495"/>
        <end position="2575"/>
    </location>
</feature>
<dbReference type="GO" id="GO:0004843">
    <property type="term" value="F:cysteine-type deubiquitinase activity"/>
    <property type="evidence" value="ECO:0007669"/>
    <property type="project" value="InterPro"/>
</dbReference>
<gene>
    <name evidence="21" type="ORF">KP79_PYT06582</name>
</gene>
<dbReference type="SUPFAM" id="SSF158702">
    <property type="entry name" value="Sec63 N-terminal domain-like"/>
    <property type="match status" value="1"/>
</dbReference>
<dbReference type="InterPro" id="IPR019760">
    <property type="entry name" value="DNA-dir_DNA_pol_A_CS"/>
</dbReference>
<evidence type="ECO:0000256" key="3">
    <source>
        <dbReference type="ARBA" id="ARBA00007705"/>
    </source>
</evidence>
<name>A0A210R1C1_MIZYE</name>
<dbReference type="GO" id="GO:0003677">
    <property type="term" value="F:DNA binding"/>
    <property type="evidence" value="ECO:0007669"/>
    <property type="project" value="InterPro"/>
</dbReference>
<organism evidence="21 22">
    <name type="scientific">Mizuhopecten yessoensis</name>
    <name type="common">Japanese scallop</name>
    <name type="synonym">Patinopecten yessoensis</name>
    <dbReference type="NCBI Taxonomy" id="6573"/>
    <lineage>
        <taxon>Eukaryota</taxon>
        <taxon>Metazoa</taxon>
        <taxon>Spiralia</taxon>
        <taxon>Lophotrochozoa</taxon>
        <taxon>Mollusca</taxon>
        <taxon>Bivalvia</taxon>
        <taxon>Autobranchia</taxon>
        <taxon>Pteriomorphia</taxon>
        <taxon>Pectinida</taxon>
        <taxon>Pectinoidea</taxon>
        <taxon>Pectinidae</taxon>
        <taxon>Mizuhopecten</taxon>
    </lineage>
</organism>
<dbReference type="FunFam" id="3.40.50.300:FF:000753">
    <property type="entry name" value="Polymerase (DNA directed), theta"/>
    <property type="match status" value="1"/>
</dbReference>
<feature type="compositionally biased region" description="Polar residues" evidence="16">
    <location>
        <begin position="192"/>
        <end position="215"/>
    </location>
</feature>